<dbReference type="InterPro" id="IPR029343">
    <property type="entry name" value="CCDC14"/>
</dbReference>
<proteinExistence type="predicted"/>
<dbReference type="GO" id="GO:0034451">
    <property type="term" value="C:centriolar satellite"/>
    <property type="evidence" value="ECO:0007669"/>
    <property type="project" value="TreeGrafter"/>
</dbReference>
<feature type="region of interest" description="Disordered" evidence="2">
    <location>
        <begin position="269"/>
        <end position="294"/>
    </location>
</feature>
<dbReference type="PANTHER" id="PTHR22367:SF2">
    <property type="entry name" value="COILED-COIL DOMAIN-CONTAINING PROTEIN 14"/>
    <property type="match status" value="1"/>
</dbReference>
<evidence type="ECO:0000256" key="2">
    <source>
        <dbReference type="SAM" id="MobiDB-lite"/>
    </source>
</evidence>
<dbReference type="PANTHER" id="PTHR22367">
    <property type="entry name" value="COILED-COIL DOMAIN-CONTAINING PROTEIN 14"/>
    <property type="match status" value="1"/>
</dbReference>
<keyword evidence="4" id="KW-1185">Reference proteome</keyword>
<organism evidence="3 4">
    <name type="scientific">Megalops atlanticus</name>
    <name type="common">Tarpon</name>
    <name type="synonym">Clupea gigantea</name>
    <dbReference type="NCBI Taxonomy" id="7932"/>
    <lineage>
        <taxon>Eukaryota</taxon>
        <taxon>Metazoa</taxon>
        <taxon>Chordata</taxon>
        <taxon>Craniata</taxon>
        <taxon>Vertebrata</taxon>
        <taxon>Euteleostomi</taxon>
        <taxon>Actinopterygii</taxon>
        <taxon>Neopterygii</taxon>
        <taxon>Teleostei</taxon>
        <taxon>Elopiformes</taxon>
        <taxon>Megalopidae</taxon>
        <taxon>Megalops</taxon>
    </lineage>
</organism>
<dbReference type="Pfam" id="PF15254">
    <property type="entry name" value="CCDC14"/>
    <property type="match status" value="3"/>
</dbReference>
<feature type="compositionally biased region" description="Polar residues" evidence="2">
    <location>
        <begin position="214"/>
        <end position="229"/>
    </location>
</feature>
<evidence type="ECO:0008006" key="5">
    <source>
        <dbReference type="Google" id="ProtNLM"/>
    </source>
</evidence>
<name>A0A9D3T0V1_MEGAT</name>
<protein>
    <recommendedName>
        <fullName evidence="5">Coiled-coil domain containing 14</fullName>
    </recommendedName>
</protein>
<dbReference type="Proteomes" id="UP001046870">
    <property type="component" value="Chromosome 15"/>
</dbReference>
<evidence type="ECO:0000313" key="4">
    <source>
        <dbReference type="Proteomes" id="UP001046870"/>
    </source>
</evidence>
<accession>A0A9D3T0V1</accession>
<dbReference type="AlphaFoldDB" id="A0A9D3T0V1"/>
<keyword evidence="1" id="KW-0175">Coiled coil</keyword>
<feature type="coiled-coil region" evidence="1">
    <location>
        <begin position="392"/>
        <end position="487"/>
    </location>
</feature>
<feature type="region of interest" description="Disordered" evidence="2">
    <location>
        <begin position="1"/>
        <end position="34"/>
    </location>
</feature>
<feature type="region of interest" description="Disordered" evidence="2">
    <location>
        <begin position="73"/>
        <end position="110"/>
    </location>
</feature>
<feature type="compositionally biased region" description="Polar residues" evidence="2">
    <location>
        <begin position="269"/>
        <end position="290"/>
    </location>
</feature>
<evidence type="ECO:0000313" key="3">
    <source>
        <dbReference type="EMBL" id="KAG7464089.1"/>
    </source>
</evidence>
<feature type="region of interest" description="Disordered" evidence="2">
    <location>
        <begin position="205"/>
        <end position="232"/>
    </location>
</feature>
<feature type="region of interest" description="Disordered" evidence="2">
    <location>
        <begin position="629"/>
        <end position="678"/>
    </location>
</feature>
<reference evidence="3" key="1">
    <citation type="submission" date="2021-01" db="EMBL/GenBank/DDBJ databases">
        <authorList>
            <person name="Zahm M."/>
            <person name="Roques C."/>
            <person name="Cabau C."/>
            <person name="Klopp C."/>
            <person name="Donnadieu C."/>
            <person name="Jouanno E."/>
            <person name="Lampietro C."/>
            <person name="Louis A."/>
            <person name="Herpin A."/>
            <person name="Echchiki A."/>
            <person name="Berthelot C."/>
            <person name="Parey E."/>
            <person name="Roest-Crollius H."/>
            <person name="Braasch I."/>
            <person name="Postlethwait J."/>
            <person name="Bobe J."/>
            <person name="Montfort J."/>
            <person name="Bouchez O."/>
            <person name="Begum T."/>
            <person name="Mejri S."/>
            <person name="Adams A."/>
            <person name="Chen W.-J."/>
            <person name="Guiguen Y."/>
        </authorList>
    </citation>
    <scope>NUCLEOTIDE SEQUENCE</scope>
    <source>
        <strain evidence="3">YG-15Mar2019-1</strain>
        <tissue evidence="3">Brain</tissue>
    </source>
</reference>
<dbReference type="OrthoDB" id="10014807at2759"/>
<evidence type="ECO:0000256" key="1">
    <source>
        <dbReference type="SAM" id="Coils"/>
    </source>
</evidence>
<dbReference type="GO" id="GO:0071539">
    <property type="term" value="P:protein localization to centrosome"/>
    <property type="evidence" value="ECO:0007669"/>
    <property type="project" value="TreeGrafter"/>
</dbReference>
<sequence>MAKPELSKQHKVISSGRLISSARDPVRKKKVSGRQLPTARYSLYSSDSEDQVTTIHKGLDRCAALLNGFLQTENTDTKPSKLGKSVPTKPTQKFTAGKGEKKKKRLTKKTSTNIQTPAVVQKTDSYSQTTPGFLEHQSFPSGQNSVRQPLLAWEVQPPPEASPASCGHGNPQTVLPSSRGATCYLLPPPPEPQNYMSTVFNSRLTTSTPTLTPHKSSNSVYSEPPQQSLAPGGLVPSDCAPRTAWAALLPFHMPHAQPHPGVNVLHVAQQSDSQTPVPWSAGSSEYSKQSTAEDKTESVDLTLVNDTPVKDTSCQTSFEKCAVHPEAENTSPGKTAKKIMTVKNLLGDLKAIVAGREDGVALRLVTEVEQNISTLPAVVGNTSIQAEIALALQPLRSENAQLRRRLRIVNQQLTERERAEKEARSVDCNLELISLQSMNMSLHNQLKETQREMQALQRENQELQQKNNQLQQALQDKDWELQQSRKQCELVTSCIKRGSLSLSCQHIHRLSLQNREDFSLFLFFFVDLDDTILEMKSCQSTPEEPEKENASLDVGLQPRASGASRLQQLTRTMSRVVSELPLLKNDTTKPSLHLTTALDQCEGPEKEGPPHDPVPDSIKKYLKMLESSGLTSSPGDIQCNSENTASQPGWSKIQSSKLPEEKPCSPESRPVMSASENGFSLSLDKEPELKKTTYVPLKETVKKQLLGDIERPSPVGSLNSVKTSEERNKIQDEITGSESKGLTQTFKRMHVSKLPSDHMPVIDDLIGDIPATVFSMTYPSSSQNIVPPNNPQLLLPSEKGKMLGGRLSGLDSTLSSCDIKSVASDWSMSTWSTFNTWDEQDFRKGLAALDASIASLQKTLQSDLKR</sequence>
<comment type="caution">
    <text evidence="3">The sequence shown here is derived from an EMBL/GenBank/DDBJ whole genome shotgun (WGS) entry which is preliminary data.</text>
</comment>
<feature type="compositionally biased region" description="Polar residues" evidence="2">
    <location>
        <begin position="629"/>
        <end position="657"/>
    </location>
</feature>
<dbReference type="EMBL" id="JAFDVH010000015">
    <property type="protein sequence ID" value="KAG7464089.1"/>
    <property type="molecule type" value="Genomic_DNA"/>
</dbReference>
<gene>
    <name evidence="3" type="ORF">MATL_G00183560</name>
</gene>